<proteinExistence type="predicted"/>
<feature type="compositionally biased region" description="Basic and acidic residues" evidence="1">
    <location>
        <begin position="81"/>
        <end position="93"/>
    </location>
</feature>
<dbReference type="Proteomes" id="UP001154114">
    <property type="component" value="Chromosome 3"/>
</dbReference>
<dbReference type="EMBL" id="LR824006">
    <property type="protein sequence ID" value="CAD0195780.1"/>
    <property type="molecule type" value="Genomic_DNA"/>
</dbReference>
<protein>
    <submittedName>
        <fullName evidence="2">Uncharacterized protein</fullName>
    </submittedName>
</protein>
<accession>A0A9N8KSA2</accession>
<gene>
    <name evidence="2" type="ORF">CINC_LOCUS9731</name>
</gene>
<evidence type="ECO:0000313" key="2">
    <source>
        <dbReference type="EMBL" id="CAD0195780.1"/>
    </source>
</evidence>
<dbReference type="OrthoDB" id="7503328at2759"/>
<evidence type="ECO:0000313" key="3">
    <source>
        <dbReference type="Proteomes" id="UP001154114"/>
    </source>
</evidence>
<organism evidence="2 3">
    <name type="scientific">Chrysodeixis includens</name>
    <name type="common">Soybean looper</name>
    <name type="synonym">Pseudoplusia includens</name>
    <dbReference type="NCBI Taxonomy" id="689277"/>
    <lineage>
        <taxon>Eukaryota</taxon>
        <taxon>Metazoa</taxon>
        <taxon>Ecdysozoa</taxon>
        <taxon>Arthropoda</taxon>
        <taxon>Hexapoda</taxon>
        <taxon>Insecta</taxon>
        <taxon>Pterygota</taxon>
        <taxon>Neoptera</taxon>
        <taxon>Endopterygota</taxon>
        <taxon>Lepidoptera</taxon>
        <taxon>Glossata</taxon>
        <taxon>Ditrysia</taxon>
        <taxon>Noctuoidea</taxon>
        <taxon>Noctuidae</taxon>
        <taxon>Plusiinae</taxon>
        <taxon>Chrysodeixis</taxon>
    </lineage>
</organism>
<name>A0A9N8KSA2_CHRIL</name>
<sequence length="105" mass="11819">MLSTKSKTTTYLLELFECQGRGNSHEHPAAPAVSHKPPVLPATAASVTMTPASYGHIIVHKRVRIHRCTLCSFTLIVRWDDNPTRPKRDKAQDPHFYVPSETQKL</sequence>
<dbReference type="AlphaFoldDB" id="A0A9N8KSA2"/>
<reference evidence="2" key="1">
    <citation type="submission" date="2021-12" db="EMBL/GenBank/DDBJ databases">
        <authorList>
            <person name="King R."/>
        </authorList>
    </citation>
    <scope>NUCLEOTIDE SEQUENCE</scope>
</reference>
<evidence type="ECO:0000256" key="1">
    <source>
        <dbReference type="SAM" id="MobiDB-lite"/>
    </source>
</evidence>
<keyword evidence="3" id="KW-1185">Reference proteome</keyword>
<feature type="region of interest" description="Disordered" evidence="1">
    <location>
        <begin position="81"/>
        <end position="105"/>
    </location>
</feature>